<evidence type="ECO:0000256" key="3">
    <source>
        <dbReference type="ARBA" id="ARBA00022989"/>
    </source>
</evidence>
<comment type="subcellular location">
    <subcellularLocation>
        <location evidence="1">Membrane</location>
    </subcellularLocation>
</comment>
<evidence type="ECO:0000313" key="8">
    <source>
        <dbReference type="EMBL" id="PFX13963.1"/>
    </source>
</evidence>
<keyword evidence="2 6" id="KW-0812">Transmembrane</keyword>
<feature type="region of interest" description="Disordered" evidence="5">
    <location>
        <begin position="215"/>
        <end position="268"/>
    </location>
</feature>
<name>A0A2B4RAX2_STYPI</name>
<dbReference type="STRING" id="50429.A0A2B4RAX2"/>
<proteinExistence type="predicted"/>
<dbReference type="PROSITE" id="PS50262">
    <property type="entry name" value="G_PROTEIN_RECEP_F1_2"/>
    <property type="match status" value="1"/>
</dbReference>
<evidence type="ECO:0000259" key="7">
    <source>
        <dbReference type="PROSITE" id="PS50262"/>
    </source>
</evidence>
<accession>A0A2B4RAX2</accession>
<dbReference type="OrthoDB" id="6022531at2759"/>
<evidence type="ECO:0000256" key="1">
    <source>
        <dbReference type="ARBA" id="ARBA00004370"/>
    </source>
</evidence>
<organism evidence="8 9">
    <name type="scientific">Stylophora pistillata</name>
    <name type="common">Smooth cauliflower coral</name>
    <dbReference type="NCBI Taxonomy" id="50429"/>
    <lineage>
        <taxon>Eukaryota</taxon>
        <taxon>Metazoa</taxon>
        <taxon>Cnidaria</taxon>
        <taxon>Anthozoa</taxon>
        <taxon>Hexacorallia</taxon>
        <taxon>Scleractinia</taxon>
        <taxon>Astrocoeniina</taxon>
        <taxon>Pocilloporidae</taxon>
        <taxon>Stylophora</taxon>
    </lineage>
</organism>
<evidence type="ECO:0000313" key="9">
    <source>
        <dbReference type="Proteomes" id="UP000225706"/>
    </source>
</evidence>
<evidence type="ECO:0000256" key="6">
    <source>
        <dbReference type="SAM" id="Phobius"/>
    </source>
</evidence>
<keyword evidence="4 6" id="KW-0472">Membrane</keyword>
<dbReference type="GO" id="GO:0007189">
    <property type="term" value="P:adenylate cyclase-activating G protein-coupled receptor signaling pathway"/>
    <property type="evidence" value="ECO:0007669"/>
    <property type="project" value="TreeGrafter"/>
</dbReference>
<reference evidence="9" key="1">
    <citation type="journal article" date="2017" name="bioRxiv">
        <title>Comparative analysis of the genomes of Stylophora pistillata and Acropora digitifera provides evidence for extensive differences between species of corals.</title>
        <authorList>
            <person name="Voolstra C.R."/>
            <person name="Li Y."/>
            <person name="Liew Y.J."/>
            <person name="Baumgarten S."/>
            <person name="Zoccola D."/>
            <person name="Flot J.-F."/>
            <person name="Tambutte S."/>
            <person name="Allemand D."/>
            <person name="Aranda M."/>
        </authorList>
    </citation>
    <scope>NUCLEOTIDE SEQUENCE [LARGE SCALE GENOMIC DNA]</scope>
</reference>
<dbReference type="InterPro" id="IPR017452">
    <property type="entry name" value="GPCR_Rhodpsn_7TM"/>
</dbReference>
<dbReference type="GO" id="GO:0009755">
    <property type="term" value="P:hormone-mediated signaling pathway"/>
    <property type="evidence" value="ECO:0007669"/>
    <property type="project" value="TreeGrafter"/>
</dbReference>
<keyword evidence="8" id="KW-0675">Receptor</keyword>
<gene>
    <name evidence="8" type="primary">RXFP1</name>
    <name evidence="8" type="ORF">AWC38_SpisGene21917</name>
</gene>
<protein>
    <submittedName>
        <fullName evidence="8">Relaxin receptor 1</fullName>
    </submittedName>
</protein>
<keyword evidence="9" id="KW-1185">Reference proteome</keyword>
<dbReference type="SUPFAM" id="SSF81321">
    <property type="entry name" value="Family A G protein-coupled receptor-like"/>
    <property type="match status" value="1"/>
</dbReference>
<evidence type="ECO:0000256" key="4">
    <source>
        <dbReference type="ARBA" id="ARBA00023136"/>
    </source>
</evidence>
<dbReference type="PANTHER" id="PTHR24372:SF77">
    <property type="entry name" value="G-PROTEIN COUPLED RECEPTORS FAMILY 1 PROFILE DOMAIN-CONTAINING PROTEIN"/>
    <property type="match status" value="1"/>
</dbReference>
<dbReference type="GO" id="GO:0008528">
    <property type="term" value="F:G protein-coupled peptide receptor activity"/>
    <property type="evidence" value="ECO:0007669"/>
    <property type="project" value="TreeGrafter"/>
</dbReference>
<evidence type="ECO:0000256" key="5">
    <source>
        <dbReference type="SAM" id="MobiDB-lite"/>
    </source>
</evidence>
<feature type="transmembrane region" description="Helical" evidence="6">
    <location>
        <begin position="79"/>
        <end position="101"/>
    </location>
</feature>
<dbReference type="Proteomes" id="UP000225706">
    <property type="component" value="Unassembled WGS sequence"/>
</dbReference>
<feature type="domain" description="G-protein coupled receptors family 1 profile" evidence="7">
    <location>
        <begin position="1"/>
        <end position="99"/>
    </location>
</feature>
<feature type="compositionally biased region" description="Basic and acidic residues" evidence="5">
    <location>
        <begin position="231"/>
        <end position="243"/>
    </location>
</feature>
<feature type="transmembrane region" description="Helical" evidence="6">
    <location>
        <begin position="46"/>
        <end position="67"/>
    </location>
</feature>
<dbReference type="EMBL" id="LSMT01000863">
    <property type="protein sequence ID" value="PFX13963.1"/>
    <property type="molecule type" value="Genomic_DNA"/>
</dbReference>
<dbReference type="GO" id="GO:0005886">
    <property type="term" value="C:plasma membrane"/>
    <property type="evidence" value="ECO:0007669"/>
    <property type="project" value="TreeGrafter"/>
</dbReference>
<feature type="non-terminal residue" evidence="8">
    <location>
        <position position="268"/>
    </location>
</feature>
<dbReference type="AlphaFoldDB" id="A0A2B4RAX2"/>
<comment type="caution">
    <text evidence="8">The sequence shown here is derived from an EMBL/GenBank/DDBJ whole genome shotgun (WGS) entry which is preliminary data.</text>
</comment>
<dbReference type="PANTHER" id="PTHR24372">
    <property type="entry name" value="GLYCOPROTEIN HORMONE RECEPTOR"/>
    <property type="match status" value="1"/>
</dbReference>
<evidence type="ECO:0000256" key="2">
    <source>
        <dbReference type="ARBA" id="ARBA00022692"/>
    </source>
</evidence>
<dbReference type="Gene3D" id="1.20.1070.10">
    <property type="entry name" value="Rhodopsin 7-helix transmembrane proteins"/>
    <property type="match status" value="1"/>
</dbReference>
<sequence>MVAYISILVKSWSSSRRLGAHGTVREIRARAQSAQAKRERALAKRVFFIILTDFLCWIPIIAIGIKSHVEKTFDPPGDLAVWIAVFALPINSAINPFVYTLSTPQVKAILKPKLRKLWSNVRSFFNRGQNQEEEAGTDQQGQAGNEDAHAINEEGEHIEMQVIEHHDIPEVESLELPALQPAMEQACRGDESASSSEYEDGLDIRLSTNKTVKVTVHHGESQYRRRRRKEAGKCEDQVKREEISGPSDKAGGAKEQVESEQIPVSSDQ</sequence>
<keyword evidence="3 6" id="KW-1133">Transmembrane helix</keyword>